<dbReference type="GO" id="GO:0006355">
    <property type="term" value="P:regulation of DNA-templated transcription"/>
    <property type="evidence" value="ECO:0007669"/>
    <property type="project" value="UniProtKB-ARBA"/>
</dbReference>
<keyword evidence="4" id="KW-0677">Repeat</keyword>
<keyword evidence="10" id="KW-0539">Nucleus</keyword>
<feature type="domain" description="HTH myb-type" evidence="16">
    <location>
        <begin position="3"/>
        <end position="58"/>
    </location>
</feature>
<dbReference type="GO" id="GO:0000974">
    <property type="term" value="C:Prp19 complex"/>
    <property type="evidence" value="ECO:0007669"/>
    <property type="project" value="InterPro"/>
</dbReference>
<feature type="compositionally biased region" description="Basic and acidic residues" evidence="14">
    <location>
        <begin position="262"/>
        <end position="311"/>
    </location>
</feature>
<keyword evidence="8" id="KW-0508">mRNA splicing</keyword>
<evidence type="ECO:0000256" key="1">
    <source>
        <dbReference type="ARBA" id="ARBA00010506"/>
    </source>
</evidence>
<keyword evidence="3" id="KW-0747">Spliceosome</keyword>
<dbReference type="InterPro" id="IPR009057">
    <property type="entry name" value="Homeodomain-like_sf"/>
</dbReference>
<dbReference type="AlphaFoldDB" id="A0A316YYJ6"/>
<reference evidence="17 18" key="1">
    <citation type="journal article" date="2018" name="Mol. Biol. Evol.">
        <title>Broad Genomic Sampling Reveals a Smut Pathogenic Ancestry of the Fungal Clade Ustilaginomycotina.</title>
        <authorList>
            <person name="Kijpornyongpan T."/>
            <person name="Mondo S.J."/>
            <person name="Barry K."/>
            <person name="Sandor L."/>
            <person name="Lee J."/>
            <person name="Lipzen A."/>
            <person name="Pangilinan J."/>
            <person name="LaButti K."/>
            <person name="Hainaut M."/>
            <person name="Henrissat B."/>
            <person name="Grigoriev I.V."/>
            <person name="Spatafora J.W."/>
            <person name="Aime M.C."/>
        </authorList>
    </citation>
    <scope>NUCLEOTIDE SEQUENCE [LARGE SCALE GENOMIC DNA]</scope>
    <source>
        <strain evidence="17 18">MCA 4198</strain>
    </source>
</reference>
<dbReference type="InterPro" id="IPR047242">
    <property type="entry name" value="CDC5L/Cef1"/>
</dbReference>
<evidence type="ECO:0000256" key="2">
    <source>
        <dbReference type="ARBA" id="ARBA00022664"/>
    </source>
</evidence>
<protein>
    <recommendedName>
        <fullName evidence="12">Pre-mRNA-splicing factor CEF1</fullName>
    </recommendedName>
    <alternativeName>
        <fullName evidence="13">Pre-mRNA-splicing factor cef1</fullName>
    </alternativeName>
</protein>
<dbReference type="InterPro" id="IPR047240">
    <property type="entry name" value="SANT_CDC5L_II"/>
</dbReference>
<evidence type="ECO:0000313" key="17">
    <source>
        <dbReference type="EMBL" id="PWN93708.1"/>
    </source>
</evidence>
<evidence type="ECO:0000256" key="7">
    <source>
        <dbReference type="ARBA" id="ARBA00023125"/>
    </source>
</evidence>
<evidence type="ECO:0000313" key="18">
    <source>
        <dbReference type="Proteomes" id="UP000245768"/>
    </source>
</evidence>
<feature type="region of interest" description="Disordered" evidence="14">
    <location>
        <begin position="109"/>
        <end position="189"/>
    </location>
</feature>
<evidence type="ECO:0000256" key="5">
    <source>
        <dbReference type="ARBA" id="ARBA00022763"/>
    </source>
</evidence>
<dbReference type="InParanoid" id="A0A316YYJ6"/>
<feature type="domain" description="Myb-like" evidence="15">
    <location>
        <begin position="55"/>
        <end position="104"/>
    </location>
</feature>
<keyword evidence="11" id="KW-0131">Cell cycle</keyword>
<evidence type="ECO:0000256" key="9">
    <source>
        <dbReference type="ARBA" id="ARBA00023204"/>
    </source>
</evidence>
<evidence type="ECO:0000256" key="14">
    <source>
        <dbReference type="SAM" id="MobiDB-lite"/>
    </source>
</evidence>
<organism evidence="17 18">
    <name type="scientific">Acaromyces ingoldii</name>
    <dbReference type="NCBI Taxonomy" id="215250"/>
    <lineage>
        <taxon>Eukaryota</taxon>
        <taxon>Fungi</taxon>
        <taxon>Dikarya</taxon>
        <taxon>Basidiomycota</taxon>
        <taxon>Ustilaginomycotina</taxon>
        <taxon>Exobasidiomycetes</taxon>
        <taxon>Exobasidiales</taxon>
        <taxon>Cryptobasidiaceae</taxon>
        <taxon>Acaromyces</taxon>
    </lineage>
</organism>
<keyword evidence="9" id="KW-0234">DNA repair</keyword>
<proteinExistence type="inferred from homology"/>
<keyword evidence="2" id="KW-0507">mRNA processing</keyword>
<dbReference type="FunFam" id="1.10.10.60:FF:000021">
    <property type="entry name" value="CDC5 cell division cycle 5-like"/>
    <property type="match status" value="1"/>
</dbReference>
<dbReference type="CDD" id="cd00167">
    <property type="entry name" value="SANT"/>
    <property type="match status" value="1"/>
</dbReference>
<evidence type="ECO:0000256" key="13">
    <source>
        <dbReference type="ARBA" id="ARBA00069095"/>
    </source>
</evidence>
<feature type="region of interest" description="Disordered" evidence="14">
    <location>
        <begin position="515"/>
        <end position="552"/>
    </location>
</feature>
<feature type="compositionally biased region" description="Acidic residues" evidence="14">
    <location>
        <begin position="526"/>
        <end position="535"/>
    </location>
</feature>
<dbReference type="SMART" id="SM00717">
    <property type="entry name" value="SANT"/>
    <property type="match status" value="2"/>
</dbReference>
<evidence type="ECO:0000256" key="10">
    <source>
        <dbReference type="ARBA" id="ARBA00023242"/>
    </source>
</evidence>
<evidence type="ECO:0000256" key="11">
    <source>
        <dbReference type="ARBA" id="ARBA00023306"/>
    </source>
</evidence>
<evidence type="ECO:0000259" key="16">
    <source>
        <dbReference type="PROSITE" id="PS51294"/>
    </source>
</evidence>
<dbReference type="GO" id="GO:0005681">
    <property type="term" value="C:spliceosomal complex"/>
    <property type="evidence" value="ECO:0007669"/>
    <property type="project" value="UniProtKB-KW"/>
</dbReference>
<keyword evidence="7" id="KW-0238">DNA-binding</keyword>
<feature type="compositionally biased region" description="Polar residues" evidence="14">
    <location>
        <begin position="411"/>
        <end position="429"/>
    </location>
</feature>
<dbReference type="EMBL" id="KZ819634">
    <property type="protein sequence ID" value="PWN93708.1"/>
    <property type="molecule type" value="Genomic_DNA"/>
</dbReference>
<dbReference type="Gene3D" id="1.10.10.60">
    <property type="entry name" value="Homeodomain-like"/>
    <property type="match status" value="2"/>
</dbReference>
<feature type="compositionally biased region" description="Basic and acidic residues" evidence="14">
    <location>
        <begin position="135"/>
        <end position="158"/>
    </location>
</feature>
<dbReference type="InterPro" id="IPR021786">
    <property type="entry name" value="Cdc5p/Cef1_C"/>
</dbReference>
<evidence type="ECO:0000256" key="6">
    <source>
        <dbReference type="ARBA" id="ARBA00023054"/>
    </source>
</evidence>
<dbReference type="SUPFAM" id="SSF46689">
    <property type="entry name" value="Homeodomain-like"/>
    <property type="match status" value="1"/>
</dbReference>
<comment type="similarity">
    <text evidence="1">Belongs to the CEF1 family.</text>
</comment>
<dbReference type="Pfam" id="PF13921">
    <property type="entry name" value="Myb_DNA-bind_6"/>
    <property type="match status" value="1"/>
</dbReference>
<name>A0A316YYJ6_9BASI</name>
<gene>
    <name evidence="17" type="ORF">FA10DRAFT_29031</name>
</gene>
<dbReference type="InterPro" id="IPR001005">
    <property type="entry name" value="SANT/Myb"/>
</dbReference>
<dbReference type="InterPro" id="IPR017930">
    <property type="entry name" value="Myb_dom"/>
</dbReference>
<accession>A0A316YYJ6</accession>
<dbReference type="FunCoup" id="A0A316YYJ6">
    <property type="interactions" value="638"/>
</dbReference>
<feature type="domain" description="HTH myb-type" evidence="16">
    <location>
        <begin position="59"/>
        <end position="108"/>
    </location>
</feature>
<evidence type="ECO:0000259" key="15">
    <source>
        <dbReference type="PROSITE" id="PS50090"/>
    </source>
</evidence>
<dbReference type="Pfam" id="PF11831">
    <property type="entry name" value="Myb_Cef"/>
    <property type="match status" value="1"/>
</dbReference>
<dbReference type="Proteomes" id="UP000245768">
    <property type="component" value="Unassembled WGS sequence"/>
</dbReference>
<feature type="region of interest" description="Disordered" evidence="14">
    <location>
        <begin position="241"/>
        <end position="323"/>
    </location>
</feature>
<evidence type="ECO:0000256" key="4">
    <source>
        <dbReference type="ARBA" id="ARBA00022737"/>
    </source>
</evidence>
<dbReference type="STRING" id="215250.A0A316YYJ6"/>
<dbReference type="GO" id="GO:0006281">
    <property type="term" value="P:DNA repair"/>
    <property type="evidence" value="ECO:0007669"/>
    <property type="project" value="UniProtKB-KW"/>
</dbReference>
<evidence type="ECO:0000256" key="8">
    <source>
        <dbReference type="ARBA" id="ARBA00023187"/>
    </source>
</evidence>
<dbReference type="PROSITE" id="PS50090">
    <property type="entry name" value="MYB_LIKE"/>
    <property type="match status" value="2"/>
</dbReference>
<keyword evidence="18" id="KW-1185">Reference proteome</keyword>
<dbReference type="FunFam" id="1.10.10.60:FF:000091">
    <property type="entry name" value="CDC5 cell division cycle 5-like"/>
    <property type="match status" value="1"/>
</dbReference>
<keyword evidence="6" id="KW-0175">Coiled coil</keyword>
<dbReference type="PANTHER" id="PTHR45885">
    <property type="entry name" value="CELL DIVISION CYCLE 5-LIKE PROTEIN"/>
    <property type="match status" value="1"/>
</dbReference>
<dbReference type="GeneID" id="37046258"/>
<sequence>MVRVVVKGGVWKNTEDEILKAAISKYGKNQWARISSLLVRKTPKQCKARWYEWLDPSIKKTEWSKEEDEKLLHLAKLMPTQWRTIAPIVGRTATQCLERYQKLLDEAEARENEEAGPSSLGLTGPDGGESAPSAEDVRKLRPGEIDPDPETKPARPDPVDMDEDEKEMLSEARARLANTQGKKAKRKARERALEEARRLAMLQKRRELKAAGIFTKPKPKKKGMDYNADIPFEKAPMAGFYDTSEEASRSTKAPVGQTLRQLDGKRPHDEEEKRRKQQEQKKESQSKNGKDPFAGARDEQLRKLREAEQISKRRKLNLPEAQVGERELEDIVKLGQAGETTRKMVEDGGNEASQGLLGDDYSALDRAKHARTPRTAPQEDTVMREARNLRNMQAQQTPLLGDANATLLEGTGSTTALPSSRGPSQTPNPLLTPAHGPHGEDPGATPLASVRGRGPSDTPRTEMGGPSATPMRTPLRDNLGLNASDDGYSAMGDATPRDAKRAELMAKRQLQMGLRGLPAPKNDFDIVLDGEDQDDQPPSAPQLSEEDAAERDARLAKLEEERRQKELARRTQVVKLGLPRPVLAVNVPSLLAQLDESTSGTQDPAVKLIREEMVKLMHYDAIVHPLAGSNVMGGSQTNILGKAIPDEKLDAAKEAIRVEMGTALGFPGANAEALKRLVKSHLSEDDDDDEKGDGAKELESLEQVLRTSRDALAWDASSKTWKDAEQMSAKEIVQGKAAQLEHVKSLLTSQAQICAKDEKRLAKILGGYQARGKALGDQIRELFTKLESGAIELQTFERLEQGEEVGAEKRMGRLGEEVGHLERMQRMAQGTFKELDERRRLLRDQVAQLEQEVAMRHAERINDAALAMEED</sequence>
<dbReference type="OrthoDB" id="1410009at2759"/>
<dbReference type="CDD" id="cd11659">
    <property type="entry name" value="SANT_CDC5_II"/>
    <property type="match status" value="1"/>
</dbReference>
<feature type="region of interest" description="Disordered" evidence="14">
    <location>
        <begin position="392"/>
        <end position="494"/>
    </location>
</feature>
<dbReference type="PROSITE" id="PS51294">
    <property type="entry name" value="HTH_MYB"/>
    <property type="match status" value="2"/>
</dbReference>
<evidence type="ECO:0000256" key="12">
    <source>
        <dbReference type="ARBA" id="ARBA00034837"/>
    </source>
</evidence>
<dbReference type="GO" id="GO:0003677">
    <property type="term" value="F:DNA binding"/>
    <property type="evidence" value="ECO:0007669"/>
    <property type="project" value="UniProtKB-KW"/>
</dbReference>
<keyword evidence="5" id="KW-0227">DNA damage</keyword>
<evidence type="ECO:0000256" key="3">
    <source>
        <dbReference type="ARBA" id="ARBA00022728"/>
    </source>
</evidence>
<dbReference type="GO" id="GO:0000398">
    <property type="term" value="P:mRNA splicing, via spliceosome"/>
    <property type="evidence" value="ECO:0007669"/>
    <property type="project" value="InterPro"/>
</dbReference>
<feature type="domain" description="Myb-like" evidence="15">
    <location>
        <begin position="3"/>
        <end position="54"/>
    </location>
</feature>
<dbReference type="RefSeq" id="XP_025380906.1">
    <property type="nucleotide sequence ID" value="XM_025524342.1"/>
</dbReference>
<dbReference type="PANTHER" id="PTHR45885:SF1">
    <property type="entry name" value="CELL DIVISION CYCLE 5-LIKE PROTEIN"/>
    <property type="match status" value="1"/>
</dbReference>